<feature type="signal peptide" evidence="2">
    <location>
        <begin position="1"/>
        <end position="22"/>
    </location>
</feature>
<accession>A0A848HQT9</accession>
<dbReference type="Proteomes" id="UP000583752">
    <property type="component" value="Unassembled WGS sequence"/>
</dbReference>
<dbReference type="AlphaFoldDB" id="A0A848HQT9"/>
<reference evidence="3 4" key="1">
    <citation type="submission" date="2020-04" db="EMBL/GenBank/DDBJ databases">
        <title>Massilia sp. RP-1-19 isolated from soil.</title>
        <authorList>
            <person name="Dahal R.H."/>
        </authorList>
    </citation>
    <scope>NUCLEOTIDE SEQUENCE [LARGE SCALE GENOMIC DNA]</scope>
    <source>
        <strain evidence="3 4">RP-1-19</strain>
    </source>
</reference>
<evidence type="ECO:0000256" key="2">
    <source>
        <dbReference type="SAM" id="SignalP"/>
    </source>
</evidence>
<dbReference type="PROSITE" id="PS51257">
    <property type="entry name" value="PROKAR_LIPOPROTEIN"/>
    <property type="match status" value="1"/>
</dbReference>
<evidence type="ECO:0000256" key="1">
    <source>
        <dbReference type="SAM" id="MobiDB-lite"/>
    </source>
</evidence>
<gene>
    <name evidence="3" type="ORF">HHL21_20765</name>
</gene>
<sequence length="221" mass="22803">MRTPIVMMMMLVSSLAACSRPAATVQADAPEQTSSAASAHVPATTAASPPAETAGTPASTTPVTPVADTPAGASAGRIARPVLSAQGYGPVRFGDKLSAVEQKLEEKSVPLGENDPACSSVRFNQVPGARFMVEKGIVTRADADAGTPNELGLAVGDTLAQAKKKYPAIEVGPHKYLPAGHYLSVRSDSPKAAIIMEEDGKHITKIRAGLEPAVSYVEVCL</sequence>
<keyword evidence="4" id="KW-1185">Reference proteome</keyword>
<name>A0A848HQT9_9BURK</name>
<evidence type="ECO:0000313" key="3">
    <source>
        <dbReference type="EMBL" id="NML63474.1"/>
    </source>
</evidence>
<dbReference type="RefSeq" id="WP_169469464.1">
    <property type="nucleotide sequence ID" value="NZ_JABBGG010000018.1"/>
</dbReference>
<feature type="region of interest" description="Disordered" evidence="1">
    <location>
        <begin position="26"/>
        <end position="72"/>
    </location>
</feature>
<organism evidence="3 4">
    <name type="scientific">Massilia polaris</name>
    <dbReference type="NCBI Taxonomy" id="2728846"/>
    <lineage>
        <taxon>Bacteria</taxon>
        <taxon>Pseudomonadati</taxon>
        <taxon>Pseudomonadota</taxon>
        <taxon>Betaproteobacteria</taxon>
        <taxon>Burkholderiales</taxon>
        <taxon>Oxalobacteraceae</taxon>
        <taxon>Telluria group</taxon>
        <taxon>Massilia</taxon>
    </lineage>
</organism>
<keyword evidence="2" id="KW-0732">Signal</keyword>
<comment type="caution">
    <text evidence="3">The sequence shown here is derived from an EMBL/GenBank/DDBJ whole genome shotgun (WGS) entry which is preliminary data.</text>
</comment>
<protein>
    <submittedName>
        <fullName evidence="3">Uncharacterized protein</fullName>
    </submittedName>
</protein>
<feature type="compositionally biased region" description="Low complexity" evidence="1">
    <location>
        <begin position="33"/>
        <end position="72"/>
    </location>
</feature>
<evidence type="ECO:0000313" key="4">
    <source>
        <dbReference type="Proteomes" id="UP000583752"/>
    </source>
</evidence>
<feature type="chain" id="PRO_5032510089" evidence="2">
    <location>
        <begin position="23"/>
        <end position="221"/>
    </location>
</feature>
<proteinExistence type="predicted"/>
<dbReference type="EMBL" id="JABBGG010000018">
    <property type="protein sequence ID" value="NML63474.1"/>
    <property type="molecule type" value="Genomic_DNA"/>
</dbReference>